<dbReference type="GO" id="GO:0012505">
    <property type="term" value="C:endomembrane system"/>
    <property type="evidence" value="ECO:0007669"/>
    <property type="project" value="UniProtKB-SubCell"/>
</dbReference>
<keyword evidence="3" id="KW-0813">Transport</keyword>
<proteinExistence type="inferred from homology"/>
<feature type="transmembrane region" description="Helical" evidence="12">
    <location>
        <begin position="72"/>
        <end position="95"/>
    </location>
</feature>
<feature type="domain" description="Amino acid transporter transmembrane" evidence="13">
    <location>
        <begin position="35"/>
        <end position="465"/>
    </location>
</feature>
<sequence length="479" mass="53526">MTGNTARVTKNNLSDHDLLPIGSSESLDDDGSPKRTGTVWTASAYIVTAVTGPVVLNFAWDMAQLGWIAGPFLIILFSFVTYFASTILCASYRSPITGKRNPTYMHAIRSNIDGPIVLKICWVLQYLSLCVVTSQYTESAATRMADINWFAKCHSIDGEEPCYVYRKPHFIAFGVLQIVLSQIPNFHQLRWLTFLCLGMFLLYSPIGLALAIVKLAENGKFEGSLTGMSIGPQVTRAKKTWMVFTAIGDIAQAYDFSNVLLEIQDTVGSPPSEVQTMKKATRRSVAVITFISMIHGCLGYAAFGVSSPGFLFDGFYKPYWLLNIASAAMVIQAAGGYQIFVQPIFAMVEKSITRRFPENEFITKEIKIWIPRFGPYKLNLFRLVWRTFFVTTITSLSMSFAVCLDVLKLVGTMAFWPIVIYFPVEMYIVQKEIPKWTARWLCLQILSFGCLIVTIAAAAANVVDTFLGGSYKPFMPNRY</sequence>
<feature type="region of interest" description="Disordered" evidence="11">
    <location>
        <begin position="14"/>
        <end position="33"/>
    </location>
</feature>
<dbReference type="Pfam" id="PF01490">
    <property type="entry name" value="Aa_trans"/>
    <property type="match status" value="1"/>
</dbReference>
<comment type="caution">
    <text evidence="14">The sequence shown here is derived from an EMBL/GenBank/DDBJ whole genome shotgun (WGS) entry which is preliminary data.</text>
</comment>
<protein>
    <recommendedName>
        <fullName evidence="13">Amino acid transporter transmembrane domain-containing protein</fullName>
    </recommendedName>
</protein>
<reference evidence="14" key="1">
    <citation type="submission" date="2021-01" db="EMBL/GenBank/DDBJ databases">
        <authorList>
            <person name="Lovell J.T."/>
            <person name="Bentley N."/>
            <person name="Bhattarai G."/>
            <person name="Jenkins J.W."/>
            <person name="Sreedasyam A."/>
            <person name="Alarcon Y."/>
            <person name="Bock C."/>
            <person name="Boston L."/>
            <person name="Carlson J."/>
            <person name="Cervantes K."/>
            <person name="Clermont K."/>
            <person name="Krom N."/>
            <person name="Kubenka K."/>
            <person name="Mamidi S."/>
            <person name="Mattison C."/>
            <person name="Monteros M."/>
            <person name="Pisani C."/>
            <person name="Plott C."/>
            <person name="Rajasekar S."/>
            <person name="Rhein H.S."/>
            <person name="Rohla C."/>
            <person name="Song M."/>
            <person name="Hilaire R.S."/>
            <person name="Shu S."/>
            <person name="Wells L."/>
            <person name="Wang X."/>
            <person name="Webber J."/>
            <person name="Heerema R.J."/>
            <person name="Klein P."/>
            <person name="Conner P."/>
            <person name="Grauke L."/>
            <person name="Grimwood J."/>
            <person name="Schmutz J."/>
            <person name="Randall J.J."/>
        </authorList>
    </citation>
    <scope>NUCLEOTIDE SEQUENCE</scope>
    <source>
        <tissue evidence="14">Leaf</tissue>
    </source>
</reference>
<dbReference type="Proteomes" id="UP000811246">
    <property type="component" value="Chromosome 16"/>
</dbReference>
<feature type="transmembrane region" description="Helical" evidence="12">
    <location>
        <begin position="383"/>
        <end position="407"/>
    </location>
</feature>
<evidence type="ECO:0000256" key="7">
    <source>
        <dbReference type="ARBA" id="ARBA00022989"/>
    </source>
</evidence>
<keyword evidence="7 12" id="KW-1133">Transmembrane helix</keyword>
<organism evidence="14 15">
    <name type="scientific">Carya illinoinensis</name>
    <name type="common">Pecan</name>
    <dbReference type="NCBI Taxonomy" id="32201"/>
    <lineage>
        <taxon>Eukaryota</taxon>
        <taxon>Viridiplantae</taxon>
        <taxon>Streptophyta</taxon>
        <taxon>Embryophyta</taxon>
        <taxon>Tracheophyta</taxon>
        <taxon>Spermatophyta</taxon>
        <taxon>Magnoliopsida</taxon>
        <taxon>eudicotyledons</taxon>
        <taxon>Gunneridae</taxon>
        <taxon>Pentapetalae</taxon>
        <taxon>rosids</taxon>
        <taxon>fabids</taxon>
        <taxon>Fagales</taxon>
        <taxon>Juglandaceae</taxon>
        <taxon>Carya</taxon>
    </lineage>
</organism>
<evidence type="ECO:0000256" key="4">
    <source>
        <dbReference type="ARBA" id="ARBA00022692"/>
    </source>
</evidence>
<keyword evidence="4 12" id="KW-0812">Transmembrane</keyword>
<dbReference type="PANTHER" id="PTHR48017">
    <property type="entry name" value="OS05G0424000 PROTEIN-RELATED"/>
    <property type="match status" value="1"/>
</dbReference>
<evidence type="ECO:0000313" key="14">
    <source>
        <dbReference type="EMBL" id="KAG6671819.1"/>
    </source>
</evidence>
<accession>A0A922D453</accession>
<keyword evidence="9" id="KW-0927">Auxin signaling pathway</keyword>
<evidence type="ECO:0000313" key="15">
    <source>
        <dbReference type="Proteomes" id="UP000811246"/>
    </source>
</evidence>
<dbReference type="GO" id="GO:0015293">
    <property type="term" value="F:symporter activity"/>
    <property type="evidence" value="ECO:0007669"/>
    <property type="project" value="UniProtKB-KW"/>
</dbReference>
<feature type="transmembrane region" description="Helical" evidence="12">
    <location>
        <begin position="285"/>
        <end position="307"/>
    </location>
</feature>
<evidence type="ECO:0000256" key="11">
    <source>
        <dbReference type="SAM" id="MobiDB-lite"/>
    </source>
</evidence>
<evidence type="ECO:0000256" key="6">
    <source>
        <dbReference type="ARBA" id="ARBA00022970"/>
    </source>
</evidence>
<name>A0A922D453_CARIL</name>
<dbReference type="EMBL" id="CM031840">
    <property type="protein sequence ID" value="KAG6671819.1"/>
    <property type="molecule type" value="Genomic_DNA"/>
</dbReference>
<evidence type="ECO:0000256" key="3">
    <source>
        <dbReference type="ARBA" id="ARBA00022448"/>
    </source>
</evidence>
<evidence type="ECO:0000256" key="2">
    <source>
        <dbReference type="ARBA" id="ARBA00005590"/>
    </source>
</evidence>
<evidence type="ECO:0000256" key="9">
    <source>
        <dbReference type="ARBA" id="ARBA00023294"/>
    </source>
</evidence>
<comment type="function">
    <text evidence="10">Carrier protein involved in proton-driven auxin influx. Mediates the formation of auxin gradient from developing leaves (site of auxin biosynthesis) to tips by contributing to the loading of auxin in vascular tissues and facilitating acropetal (base to tip) auxin transport within inner tissues of the root apex, and basipetal (tip to base) auxin transport within outer tissues of the root apex. May be involved in lateral roots and nodules formation.</text>
</comment>
<feature type="transmembrane region" description="Helical" evidence="12">
    <location>
        <begin position="39"/>
        <end position="60"/>
    </location>
</feature>
<evidence type="ECO:0000256" key="1">
    <source>
        <dbReference type="ARBA" id="ARBA00004127"/>
    </source>
</evidence>
<dbReference type="OrthoDB" id="10307648at2759"/>
<evidence type="ECO:0000256" key="8">
    <source>
        <dbReference type="ARBA" id="ARBA00023136"/>
    </source>
</evidence>
<dbReference type="GO" id="GO:0006865">
    <property type="term" value="P:amino acid transport"/>
    <property type="evidence" value="ECO:0007669"/>
    <property type="project" value="UniProtKB-KW"/>
</dbReference>
<feature type="transmembrane region" description="Helical" evidence="12">
    <location>
        <begin position="319"/>
        <end position="340"/>
    </location>
</feature>
<feature type="transmembrane region" description="Helical" evidence="12">
    <location>
        <begin position="191"/>
        <end position="213"/>
    </location>
</feature>
<keyword evidence="5" id="KW-0769">Symport</keyword>
<comment type="similarity">
    <text evidence="2">Belongs to the amino acid/polyamine transporter 2 family. Amino acid/auxin permease (AAAP) (TC 2.A.18.1) subfamily.</text>
</comment>
<dbReference type="InterPro" id="IPR013057">
    <property type="entry name" value="AA_transpt_TM"/>
</dbReference>
<dbReference type="GO" id="GO:0009734">
    <property type="term" value="P:auxin-activated signaling pathway"/>
    <property type="evidence" value="ECO:0007669"/>
    <property type="project" value="UniProtKB-KW"/>
</dbReference>
<evidence type="ECO:0000259" key="13">
    <source>
        <dbReference type="Pfam" id="PF01490"/>
    </source>
</evidence>
<evidence type="ECO:0000256" key="12">
    <source>
        <dbReference type="SAM" id="Phobius"/>
    </source>
</evidence>
<evidence type="ECO:0000256" key="5">
    <source>
        <dbReference type="ARBA" id="ARBA00022847"/>
    </source>
</evidence>
<keyword evidence="8 12" id="KW-0472">Membrane</keyword>
<keyword evidence="6" id="KW-0029">Amino-acid transport</keyword>
<gene>
    <name evidence="14" type="ORF">I3842_16G023400</name>
</gene>
<evidence type="ECO:0000256" key="10">
    <source>
        <dbReference type="ARBA" id="ARBA00045588"/>
    </source>
</evidence>
<dbReference type="AlphaFoldDB" id="A0A922D453"/>
<feature type="transmembrane region" description="Helical" evidence="12">
    <location>
        <begin position="441"/>
        <end position="463"/>
    </location>
</feature>
<comment type="subcellular location">
    <subcellularLocation>
        <location evidence="1">Endomembrane system</location>
        <topology evidence="1">Multi-pass membrane protein</topology>
    </subcellularLocation>
</comment>
<feature type="transmembrane region" description="Helical" evidence="12">
    <location>
        <begin position="413"/>
        <end position="429"/>
    </location>
</feature>